<dbReference type="SUPFAM" id="SSF52980">
    <property type="entry name" value="Restriction endonuclease-like"/>
    <property type="match status" value="1"/>
</dbReference>
<evidence type="ECO:0000313" key="2">
    <source>
        <dbReference type="EMBL" id="ANX03277.1"/>
    </source>
</evidence>
<name>A0A1B1YRB7_9GAMM</name>
<dbReference type="RefSeq" id="WP_068802781.1">
    <property type="nucleotide sequence ID" value="NZ_CP014671.1"/>
</dbReference>
<reference evidence="3" key="1">
    <citation type="submission" date="2016-03" db="EMBL/GenBank/DDBJ databases">
        <title>Complete genome sequence of Solimmundus cernigliae, representing a novel lineage of polycyclic aromatic hydrocarbon degraders within the Gammaproteobacteria.</title>
        <authorList>
            <person name="Singleton D.R."/>
            <person name="Dickey A.N."/>
            <person name="Scholl E.H."/>
            <person name="Wright F.A."/>
            <person name="Aitken M.D."/>
        </authorList>
    </citation>
    <scope>NUCLEOTIDE SEQUENCE [LARGE SCALE GENOMIC DNA]</scope>
    <source>
        <strain evidence="3">TR3.2</strain>
    </source>
</reference>
<dbReference type="OrthoDB" id="9799703at2"/>
<dbReference type="PANTHER" id="PTHR36558:SF1">
    <property type="entry name" value="RESTRICTION ENDONUCLEASE DOMAIN-CONTAINING PROTEIN-RELATED"/>
    <property type="match status" value="1"/>
</dbReference>
<dbReference type="InterPro" id="IPR012296">
    <property type="entry name" value="Nuclease_put_TT1808"/>
</dbReference>
<dbReference type="CDD" id="cd06260">
    <property type="entry name" value="DUF820-like"/>
    <property type="match status" value="1"/>
</dbReference>
<dbReference type="Pfam" id="PF05685">
    <property type="entry name" value="Uma2"/>
    <property type="match status" value="1"/>
</dbReference>
<dbReference type="PANTHER" id="PTHR36558">
    <property type="entry name" value="GLR1098 PROTEIN"/>
    <property type="match status" value="1"/>
</dbReference>
<dbReference type="Gene3D" id="3.90.1570.10">
    <property type="entry name" value="tt1808, chain A"/>
    <property type="match status" value="1"/>
</dbReference>
<dbReference type="KEGG" id="gbi:PG2T_03100"/>
<dbReference type="EMBL" id="CP014671">
    <property type="protein sequence ID" value="ANX03277.1"/>
    <property type="molecule type" value="Genomic_DNA"/>
</dbReference>
<dbReference type="AlphaFoldDB" id="A0A1B1YRB7"/>
<feature type="domain" description="Putative restriction endonuclease" evidence="1">
    <location>
        <begin position="15"/>
        <end position="184"/>
    </location>
</feature>
<dbReference type="STRING" id="1810504.PG2T_03100"/>
<gene>
    <name evidence="2" type="ORF">PG2T_03100</name>
</gene>
<dbReference type="InterPro" id="IPR011335">
    <property type="entry name" value="Restrct_endonuc-II-like"/>
</dbReference>
<proteinExistence type="predicted"/>
<sequence length="194" mass="21483">MGLPLRDQHLHTYGEYLSWPDELRYELIDGRAYAMSPVSMRQHQAIVGELFSQIANALQGHPCQAYVAPFDVRLPRGNEADEAIDTVVQPDIAVFCDRGRLDERGARGAPDWVIEVLSPSTASHDQLLKRDLYERHGVAEYWLVHPGDRLVTVYRLLDGAYGKPHVQEFAGSLGPTIPGGVQVDLDLLAGALAD</sequence>
<evidence type="ECO:0000259" key="1">
    <source>
        <dbReference type="Pfam" id="PF05685"/>
    </source>
</evidence>
<organism evidence="2 3">
    <name type="scientific">Immundisolibacter cernigliae</name>
    <dbReference type="NCBI Taxonomy" id="1810504"/>
    <lineage>
        <taxon>Bacteria</taxon>
        <taxon>Pseudomonadati</taxon>
        <taxon>Pseudomonadota</taxon>
        <taxon>Gammaproteobacteria</taxon>
        <taxon>Immundisolibacterales</taxon>
        <taxon>Immundisolibacteraceae</taxon>
        <taxon>Immundisolibacter</taxon>
    </lineage>
</organism>
<dbReference type="InParanoid" id="A0A1B1YRB7"/>
<evidence type="ECO:0000313" key="3">
    <source>
        <dbReference type="Proteomes" id="UP000092952"/>
    </source>
</evidence>
<protein>
    <recommendedName>
        <fullName evidence="1">Putative restriction endonuclease domain-containing protein</fullName>
    </recommendedName>
</protein>
<accession>A0A1B1YRB7</accession>
<dbReference type="Proteomes" id="UP000092952">
    <property type="component" value="Chromosome"/>
</dbReference>
<dbReference type="InterPro" id="IPR008538">
    <property type="entry name" value="Uma2"/>
</dbReference>
<keyword evidence="3" id="KW-1185">Reference proteome</keyword>